<dbReference type="Proteomes" id="UP000830055">
    <property type="component" value="Chromosome"/>
</dbReference>
<dbReference type="SUPFAM" id="SSF51735">
    <property type="entry name" value="NAD(P)-binding Rossmann-fold domains"/>
    <property type="match status" value="2"/>
</dbReference>
<dbReference type="Pfam" id="PF02254">
    <property type="entry name" value="TrkA_N"/>
    <property type="match status" value="2"/>
</dbReference>
<gene>
    <name evidence="5" type="ORF">DPPLL_33720</name>
</gene>
<sequence length="606" mass="67279">MRFYLASSFSFQPFNGTRKHSDPAPIQYPERSVDLFDQGCIMKFVVPQLLYFFQDKTARRNILLLSKFLLFLLSVVCLYSILFHIIMAEEGKDHSWFTGLYWTLTVMTTLGFGDITFSSDLGRIFSIIVLLSGVLFLLIILPFTFIQFFYAPWLQAQEKARTPRALPDDLSGHVLITSVDPITTRLIEYLNRRHIPYAIITGDQHHAAGLLNEGYRVIVGDLDRQSTYRNTQVDKAALVVVTNDDLLSTNICFTIRQISDDVPIVTNAENKHSIDILEYSGNVSVYEFMHMLGVSLARRAFGVGQGSTVIGRFGDLLISELPVRFTGLEGKTLAQASIRQATGVTAIGIMEKGKFVAATPNSPINPQAILILAGTSGQLKAFDEQFAASYEQSPQIPQVLILGGGRVGQVAAATLEEHNINFRIVEKRTNLGKTLYQGKTIVGDAADIETLKSAGIETVKSVIITTHSDDMNIYLTFYCRQLRPDVQIISRSILERNVAKLHMAGADQVMSYASLGAGTIFQLLQPNEISLFTEGLVVLQRQAGSRYAGTTILTCGIREQTGLSVIAIRKDDHLEISPKPQTPIAEMDELIFIGTSDQEKLFEQMD</sequence>
<accession>A0ABM7WDG1</accession>
<dbReference type="InterPro" id="IPR013099">
    <property type="entry name" value="K_chnl_dom"/>
</dbReference>
<feature type="transmembrane region" description="Helical" evidence="2">
    <location>
        <begin position="68"/>
        <end position="87"/>
    </location>
</feature>
<feature type="transmembrane region" description="Helical" evidence="2">
    <location>
        <begin position="99"/>
        <end position="117"/>
    </location>
</feature>
<dbReference type="Gene3D" id="1.10.287.70">
    <property type="match status" value="1"/>
</dbReference>
<dbReference type="Gene3D" id="3.40.50.720">
    <property type="entry name" value="NAD(P)-binding Rossmann-like Domain"/>
    <property type="match status" value="2"/>
</dbReference>
<dbReference type="InterPro" id="IPR050721">
    <property type="entry name" value="Trk_Ktr_HKT_K-transport"/>
</dbReference>
<keyword evidence="2" id="KW-0472">Membrane</keyword>
<dbReference type="Pfam" id="PF02080">
    <property type="entry name" value="TrkA_C"/>
    <property type="match status" value="2"/>
</dbReference>
<evidence type="ECO:0000259" key="3">
    <source>
        <dbReference type="PROSITE" id="PS51201"/>
    </source>
</evidence>
<dbReference type="PROSITE" id="PS51202">
    <property type="entry name" value="RCK_C"/>
    <property type="match status" value="1"/>
</dbReference>
<evidence type="ECO:0000256" key="1">
    <source>
        <dbReference type="ARBA" id="ARBA00004651"/>
    </source>
</evidence>
<protein>
    <submittedName>
        <fullName evidence="5">Potassium transporter TrkA</fullName>
    </submittedName>
</protein>
<feature type="transmembrane region" description="Helical" evidence="2">
    <location>
        <begin position="124"/>
        <end position="150"/>
    </location>
</feature>
<dbReference type="InterPro" id="IPR006037">
    <property type="entry name" value="RCK_C"/>
</dbReference>
<organism evidence="5 6">
    <name type="scientific">Desulfofustis limnaeus</name>
    <dbReference type="NCBI Taxonomy" id="2740163"/>
    <lineage>
        <taxon>Bacteria</taxon>
        <taxon>Pseudomonadati</taxon>
        <taxon>Thermodesulfobacteriota</taxon>
        <taxon>Desulfobulbia</taxon>
        <taxon>Desulfobulbales</taxon>
        <taxon>Desulfocapsaceae</taxon>
        <taxon>Desulfofustis</taxon>
    </lineage>
</organism>
<evidence type="ECO:0000313" key="6">
    <source>
        <dbReference type="Proteomes" id="UP000830055"/>
    </source>
</evidence>
<dbReference type="Pfam" id="PF07885">
    <property type="entry name" value="Ion_trans_2"/>
    <property type="match status" value="1"/>
</dbReference>
<dbReference type="Gene3D" id="3.30.70.1450">
    <property type="entry name" value="Regulator of K+ conductance, C-terminal domain"/>
    <property type="match status" value="2"/>
</dbReference>
<evidence type="ECO:0000256" key="2">
    <source>
        <dbReference type="SAM" id="Phobius"/>
    </source>
</evidence>
<reference evidence="5 6" key="1">
    <citation type="submission" date="2022-01" db="EMBL/GenBank/DDBJ databases">
        <title>Desulfofustis limnae sp. nov., a novel mesophilic sulfate-reducing bacterium isolated from marsh soil.</title>
        <authorList>
            <person name="Watanabe M."/>
            <person name="Takahashi A."/>
            <person name="Kojima H."/>
            <person name="Fukui M."/>
        </authorList>
    </citation>
    <scope>NUCLEOTIDE SEQUENCE [LARGE SCALE GENOMIC DNA]</scope>
    <source>
        <strain evidence="5 6">PPLL</strain>
    </source>
</reference>
<evidence type="ECO:0000313" key="5">
    <source>
        <dbReference type="EMBL" id="BDD89007.1"/>
    </source>
</evidence>
<dbReference type="InterPro" id="IPR003148">
    <property type="entry name" value="RCK_N"/>
</dbReference>
<comment type="subcellular location">
    <subcellularLocation>
        <location evidence="1">Cell membrane</location>
        <topology evidence="1">Multi-pass membrane protein</topology>
    </subcellularLocation>
</comment>
<keyword evidence="2" id="KW-1133">Transmembrane helix</keyword>
<dbReference type="PANTHER" id="PTHR43833:SF13">
    <property type="entry name" value="POTASSIUM CHANNEL PROTEIN 2-RELATED"/>
    <property type="match status" value="1"/>
</dbReference>
<dbReference type="InterPro" id="IPR036721">
    <property type="entry name" value="RCK_C_sf"/>
</dbReference>
<dbReference type="EMBL" id="AP025516">
    <property type="protein sequence ID" value="BDD89007.1"/>
    <property type="molecule type" value="Genomic_DNA"/>
</dbReference>
<feature type="domain" description="RCK N-terminal" evidence="3">
    <location>
        <begin position="396"/>
        <end position="511"/>
    </location>
</feature>
<dbReference type="InterPro" id="IPR036291">
    <property type="entry name" value="NAD(P)-bd_dom_sf"/>
</dbReference>
<dbReference type="SUPFAM" id="SSF81324">
    <property type="entry name" value="Voltage-gated potassium channels"/>
    <property type="match status" value="1"/>
</dbReference>
<dbReference type="PROSITE" id="PS51201">
    <property type="entry name" value="RCK_N"/>
    <property type="match status" value="1"/>
</dbReference>
<dbReference type="PANTHER" id="PTHR43833">
    <property type="entry name" value="POTASSIUM CHANNEL PROTEIN 2-RELATED-RELATED"/>
    <property type="match status" value="1"/>
</dbReference>
<keyword evidence="6" id="KW-1185">Reference proteome</keyword>
<keyword evidence="2" id="KW-0812">Transmembrane</keyword>
<proteinExistence type="predicted"/>
<dbReference type="SUPFAM" id="SSF116726">
    <property type="entry name" value="TrkA C-terminal domain-like"/>
    <property type="match status" value="2"/>
</dbReference>
<name>A0ABM7WDG1_9BACT</name>
<feature type="domain" description="RCK C-terminal" evidence="4">
    <location>
        <begin position="524"/>
        <end position="606"/>
    </location>
</feature>
<evidence type="ECO:0000259" key="4">
    <source>
        <dbReference type="PROSITE" id="PS51202"/>
    </source>
</evidence>